<dbReference type="AlphaFoldDB" id="A0AA96UZF3"/>
<protein>
    <submittedName>
        <fullName evidence="9">Serine-pyruvate aminotransferase</fullName>
        <ecNumber evidence="9">2.6.1.51</ecNumber>
    </submittedName>
</protein>
<dbReference type="PANTHER" id="PTHR21152">
    <property type="entry name" value="AMINOTRANSFERASE CLASS V"/>
    <property type="match status" value="1"/>
</dbReference>
<name>A0AA96UZF3_9EURY</name>
<comment type="similarity">
    <text evidence="2 6">Belongs to the class-V pyridoxal-phosphate-dependent aminotransferase family.</text>
</comment>
<dbReference type="EC" id="2.6.1.51" evidence="9"/>
<dbReference type="InterPro" id="IPR015421">
    <property type="entry name" value="PyrdxlP-dep_Trfase_major"/>
</dbReference>
<dbReference type="GO" id="GO:0004760">
    <property type="term" value="F:L-serine-pyruvate transaminase activity"/>
    <property type="evidence" value="ECO:0007669"/>
    <property type="project" value="UniProtKB-EC"/>
</dbReference>
<evidence type="ECO:0000256" key="4">
    <source>
        <dbReference type="ARBA" id="ARBA00022679"/>
    </source>
</evidence>
<dbReference type="InterPro" id="IPR015424">
    <property type="entry name" value="PyrdxlP-dep_Trfase"/>
</dbReference>
<evidence type="ECO:0000256" key="3">
    <source>
        <dbReference type="ARBA" id="ARBA00022576"/>
    </source>
</evidence>
<gene>
    <name evidence="9" type="ORF">MmiHf6_08240</name>
</gene>
<evidence type="ECO:0000313" key="9">
    <source>
        <dbReference type="EMBL" id="WNY23516.1"/>
    </source>
</evidence>
<keyword evidence="4 9" id="KW-0808">Transferase</keyword>
<dbReference type="InterPro" id="IPR024169">
    <property type="entry name" value="SP_NH2Trfase/AEP_transaminase"/>
</dbReference>
<sequence>MIKTEDKLMMMPGPVAVPQRVLMAMAKPMINHRGKEFSAIYDDCQRISASLFNTAQENVSVISGSGTAGMEAAVGCLNNKDDKILAIENGKFGQRFKKIAGKYGNVVPLEFEWGKSVDLAAVEEKLAAGDIKTITMVHNESSTAIRNPAAEVGELAKKFGAYFILDVVSSLGGDDIRIDDWNVDIAVTGSQKCIAAPPGISVVAANERALAEMENVTTRPYYLDLVAYHKSANKELKETPYTPAVSLFYALQEALKIVEEEGVDKRIERHFLMTKAVRDSVTALGVEMFPQLNEVSAYSNTVSAMKAPAGIDAEEIKKAMNKRGVIITGGQDDLKGKIFRIGSMGATTPTNIMTTLSELEQVLYDMGIGEETGAVMDIAGKTMAKLYE</sequence>
<proteinExistence type="inferred from homology"/>
<feature type="domain" description="Aminotransferase class V" evidence="8">
    <location>
        <begin position="29"/>
        <end position="331"/>
    </location>
</feature>
<dbReference type="GO" id="GO:0008453">
    <property type="term" value="F:alanine-glyoxylate transaminase activity"/>
    <property type="evidence" value="ECO:0007669"/>
    <property type="project" value="TreeGrafter"/>
</dbReference>
<dbReference type="GO" id="GO:0019265">
    <property type="term" value="P:glycine biosynthetic process, by transamination of glyoxylate"/>
    <property type="evidence" value="ECO:0007669"/>
    <property type="project" value="TreeGrafter"/>
</dbReference>
<dbReference type="InterPro" id="IPR000192">
    <property type="entry name" value="Aminotrans_V_dom"/>
</dbReference>
<evidence type="ECO:0000256" key="6">
    <source>
        <dbReference type="RuleBase" id="RU004075"/>
    </source>
</evidence>
<evidence type="ECO:0000256" key="7">
    <source>
        <dbReference type="RuleBase" id="RU004504"/>
    </source>
</evidence>
<dbReference type="Proteomes" id="UP001302978">
    <property type="component" value="Chromosome"/>
</dbReference>
<dbReference type="KEGG" id="mehf:MmiHf6_08240"/>
<dbReference type="PANTHER" id="PTHR21152:SF24">
    <property type="entry name" value="ALANINE--GLYOXYLATE AMINOTRANSFERASE 1"/>
    <property type="match status" value="1"/>
</dbReference>
<dbReference type="SUPFAM" id="SSF53383">
    <property type="entry name" value="PLP-dependent transferases"/>
    <property type="match status" value="1"/>
</dbReference>
<dbReference type="InterPro" id="IPR020578">
    <property type="entry name" value="Aminotrans_V_PyrdxlP_BS"/>
</dbReference>
<accession>A0AA96UZF3</accession>
<dbReference type="EMBL" id="CP131059">
    <property type="protein sequence ID" value="WNY23516.1"/>
    <property type="molecule type" value="Genomic_DNA"/>
</dbReference>
<dbReference type="Gene3D" id="3.90.1150.10">
    <property type="entry name" value="Aspartate Aminotransferase, domain 1"/>
    <property type="match status" value="1"/>
</dbReference>
<evidence type="ECO:0000256" key="5">
    <source>
        <dbReference type="ARBA" id="ARBA00022898"/>
    </source>
</evidence>
<dbReference type="FunFam" id="3.40.640.10:FF:000027">
    <property type="entry name" value="Serine--pyruvate aminotransferase, mitochondrial"/>
    <property type="match status" value="1"/>
</dbReference>
<dbReference type="Pfam" id="PF00266">
    <property type="entry name" value="Aminotran_5"/>
    <property type="match status" value="1"/>
</dbReference>
<evidence type="ECO:0000256" key="1">
    <source>
        <dbReference type="ARBA" id="ARBA00001933"/>
    </source>
</evidence>
<reference evidence="9 10" key="1">
    <citation type="submission" date="2023-07" db="EMBL/GenBank/DDBJ databases">
        <title>Closed genoem sequence of Methanomicrococcus sp. Hf6.</title>
        <authorList>
            <person name="Poehlein A."/>
            <person name="Protasov E."/>
            <person name="Platt K."/>
            <person name="Reeh H."/>
            <person name="Daniel R."/>
            <person name="Brune A."/>
        </authorList>
    </citation>
    <scope>NUCLEOTIDE SEQUENCE [LARGE SCALE GENOMIC DNA]</scope>
    <source>
        <strain evidence="9 10">Hf6</strain>
    </source>
</reference>
<evidence type="ECO:0000256" key="2">
    <source>
        <dbReference type="ARBA" id="ARBA00009236"/>
    </source>
</evidence>
<dbReference type="GeneID" id="85195349"/>
<keyword evidence="10" id="KW-1185">Reference proteome</keyword>
<keyword evidence="5" id="KW-0663">Pyridoxal phosphate</keyword>
<keyword evidence="3 9" id="KW-0032">Aminotransferase</keyword>
<dbReference type="PROSITE" id="PS00595">
    <property type="entry name" value="AA_TRANSFER_CLASS_5"/>
    <property type="match status" value="1"/>
</dbReference>
<comment type="cofactor">
    <cofactor evidence="1 7">
        <name>pyridoxal 5'-phosphate</name>
        <dbReference type="ChEBI" id="CHEBI:597326"/>
    </cofactor>
</comment>
<evidence type="ECO:0000313" key="10">
    <source>
        <dbReference type="Proteomes" id="UP001302978"/>
    </source>
</evidence>
<organism evidence="9 10">
    <name type="scientific">Methanimicrococcus hongohii</name>
    <dbReference type="NCBI Taxonomy" id="3028295"/>
    <lineage>
        <taxon>Archaea</taxon>
        <taxon>Methanobacteriati</taxon>
        <taxon>Methanobacteriota</taxon>
        <taxon>Stenosarchaea group</taxon>
        <taxon>Methanomicrobia</taxon>
        <taxon>Methanosarcinales</taxon>
        <taxon>Methanosarcinaceae</taxon>
        <taxon>Methanimicrococcus</taxon>
    </lineage>
</organism>
<evidence type="ECO:0000259" key="8">
    <source>
        <dbReference type="Pfam" id="PF00266"/>
    </source>
</evidence>
<dbReference type="Gene3D" id="3.40.640.10">
    <property type="entry name" value="Type I PLP-dependent aspartate aminotransferase-like (Major domain)"/>
    <property type="match status" value="1"/>
</dbReference>
<dbReference type="RefSeq" id="WP_316558541.1">
    <property type="nucleotide sequence ID" value="NZ_CP131059.1"/>
</dbReference>
<dbReference type="InterPro" id="IPR015422">
    <property type="entry name" value="PyrdxlP-dep_Trfase_small"/>
</dbReference>
<dbReference type="PIRSF" id="PIRSF000524">
    <property type="entry name" value="SPT"/>
    <property type="match status" value="1"/>
</dbReference>